<feature type="signal peptide" evidence="1">
    <location>
        <begin position="1"/>
        <end position="18"/>
    </location>
</feature>
<sequence>MRFIIFPAALQFTTLALASTSAKRQALPWLNGGSCPDSSLSEVCLGTESWCSAYLHLSGYKSQDECFSARGPRPTGSKLPWQQPREGCMEDNSESCRGTEVFCTGIESQERVAACFVARELGPWIHRQTGCSDLNERCLGTDAWCERSQPYWKNKDECLARRQPAPAAPTQTTQTNGKKQWLQAENCPEVSERCLGSEAWCLSNPSEDLLGKDCLSEREEAPFETGQSNCNEKLERCLGTERWCNDNYKALYESRSDCYETRGIPIRAFEEEIARALEPKAQKLARDSFINVAVDTATRQLLNKASIQSAKRAAQEDGLRILDILEKTVEKVTNEGVDRAFARFD</sequence>
<dbReference type="GeneID" id="54324258"/>
<dbReference type="Proteomes" id="UP000324241">
    <property type="component" value="Unassembled WGS sequence"/>
</dbReference>
<feature type="chain" id="PRO_5024444503" evidence="1">
    <location>
        <begin position="19"/>
        <end position="345"/>
    </location>
</feature>
<evidence type="ECO:0000256" key="1">
    <source>
        <dbReference type="SAM" id="SignalP"/>
    </source>
</evidence>
<proteinExistence type="predicted"/>
<gene>
    <name evidence="2" type="ORF">ATNIH1004_001556</name>
</gene>
<accession>A0A5M9MZS8</accession>
<dbReference type="EMBL" id="QUQM01000002">
    <property type="protein sequence ID" value="KAA8652651.1"/>
    <property type="molecule type" value="Genomic_DNA"/>
</dbReference>
<comment type="caution">
    <text evidence="2">The sequence shown here is derived from an EMBL/GenBank/DDBJ whole genome shotgun (WGS) entry which is preliminary data.</text>
</comment>
<reference evidence="2 3" key="1">
    <citation type="submission" date="2019-08" db="EMBL/GenBank/DDBJ databases">
        <title>The genome sequence of a newly discovered highly antifungal drug resistant Aspergillus species, Aspergillus tanneri NIH 1004.</title>
        <authorList>
            <person name="Mounaud S."/>
            <person name="Singh I."/>
            <person name="Joardar V."/>
            <person name="Pakala S."/>
            <person name="Pakala S."/>
            <person name="Venepally P."/>
            <person name="Chung J.K."/>
            <person name="Losada L."/>
            <person name="Nierman W.C."/>
        </authorList>
    </citation>
    <scope>NUCLEOTIDE SEQUENCE [LARGE SCALE GENOMIC DNA]</scope>
    <source>
        <strain evidence="2 3">NIH1004</strain>
    </source>
</reference>
<dbReference type="VEuPathDB" id="FungiDB:EYZ11_011109"/>
<protein>
    <submittedName>
        <fullName evidence="2">Uncharacterized protein</fullName>
    </submittedName>
</protein>
<dbReference type="AlphaFoldDB" id="A0A5M9MZS8"/>
<dbReference type="RefSeq" id="XP_033432012.1">
    <property type="nucleotide sequence ID" value="XM_033566255.1"/>
</dbReference>
<name>A0A5M9MZS8_9EURO</name>
<dbReference type="OrthoDB" id="4919657at2759"/>
<evidence type="ECO:0000313" key="3">
    <source>
        <dbReference type="Proteomes" id="UP000324241"/>
    </source>
</evidence>
<organism evidence="2 3">
    <name type="scientific">Aspergillus tanneri</name>
    <dbReference type="NCBI Taxonomy" id="1220188"/>
    <lineage>
        <taxon>Eukaryota</taxon>
        <taxon>Fungi</taxon>
        <taxon>Dikarya</taxon>
        <taxon>Ascomycota</taxon>
        <taxon>Pezizomycotina</taxon>
        <taxon>Eurotiomycetes</taxon>
        <taxon>Eurotiomycetidae</taxon>
        <taxon>Eurotiales</taxon>
        <taxon>Aspergillaceae</taxon>
        <taxon>Aspergillus</taxon>
        <taxon>Aspergillus subgen. Circumdati</taxon>
    </lineage>
</organism>
<evidence type="ECO:0000313" key="2">
    <source>
        <dbReference type="EMBL" id="KAA8652651.1"/>
    </source>
</evidence>
<keyword evidence="1" id="KW-0732">Signal</keyword>